<dbReference type="GO" id="GO:0008289">
    <property type="term" value="F:lipid binding"/>
    <property type="evidence" value="ECO:0007669"/>
    <property type="project" value="UniProtKB-KW"/>
</dbReference>
<dbReference type="GO" id="GO:0033177">
    <property type="term" value="C:proton-transporting two-sector ATPase complex, proton-transporting domain"/>
    <property type="evidence" value="ECO:0007669"/>
    <property type="project" value="InterPro"/>
</dbReference>
<keyword evidence="4 14" id="KW-1003">Cell membrane</keyword>
<evidence type="ECO:0000256" key="1">
    <source>
        <dbReference type="ARBA" id="ARBA00004651"/>
    </source>
</evidence>
<dbReference type="InterPro" id="IPR000454">
    <property type="entry name" value="ATP_synth_F0_csu"/>
</dbReference>
<keyword evidence="6 14" id="KW-0812">Transmembrane</keyword>
<evidence type="ECO:0000256" key="13">
    <source>
        <dbReference type="ARBA" id="ARBA00025198"/>
    </source>
</evidence>
<dbReference type="RefSeq" id="WP_093729045.1">
    <property type="nucleotide sequence ID" value="NZ_FMYW01000001.1"/>
</dbReference>
<gene>
    <name evidence="14" type="primary">atpE</name>
    <name evidence="16" type="ORF">SAMN04487864_101280</name>
</gene>
<comment type="function">
    <text evidence="13 14">F(1)F(0) ATP synthase produces ATP from ADP in the presence of a proton or sodium gradient. F-type ATPases consist of two structural domains, F(1) containing the extramembraneous catalytic core and F(0) containing the membrane proton channel, linked together by a central stalk and a peripheral stalk. During catalysis, ATP synthesis in the catalytic domain of F(1) is coupled via a rotary mechanism of the central stalk subunits to proton translocation.</text>
</comment>
<keyword evidence="10 14" id="KW-0446">Lipid-binding</keyword>
<evidence type="ECO:0000256" key="5">
    <source>
        <dbReference type="ARBA" id="ARBA00022547"/>
    </source>
</evidence>
<evidence type="ECO:0000256" key="11">
    <source>
        <dbReference type="ARBA" id="ARBA00023136"/>
    </source>
</evidence>
<reference evidence="17" key="1">
    <citation type="submission" date="2016-10" db="EMBL/GenBank/DDBJ databases">
        <authorList>
            <person name="Varghese N."/>
            <person name="Submissions S."/>
        </authorList>
    </citation>
    <scope>NUCLEOTIDE SEQUENCE [LARGE SCALE GENOMIC DNA]</scope>
    <source>
        <strain evidence="17">DSM 11005</strain>
    </source>
</reference>
<dbReference type="GO" id="GO:0046933">
    <property type="term" value="F:proton-transporting ATP synthase activity, rotational mechanism"/>
    <property type="evidence" value="ECO:0007669"/>
    <property type="project" value="UniProtKB-UniRule"/>
</dbReference>
<evidence type="ECO:0000313" key="17">
    <source>
        <dbReference type="Proteomes" id="UP000198943"/>
    </source>
</evidence>
<dbReference type="NCBIfam" id="NF005363">
    <property type="entry name" value="PRK06876.1"/>
    <property type="match status" value="1"/>
</dbReference>
<dbReference type="HAMAP" id="MF_01396">
    <property type="entry name" value="ATP_synth_c_bact"/>
    <property type="match status" value="1"/>
</dbReference>
<dbReference type="Pfam" id="PF00137">
    <property type="entry name" value="ATP-synt_C"/>
    <property type="match status" value="1"/>
</dbReference>
<organism evidence="16 17">
    <name type="scientific">Succiniclasticum ruminis</name>
    <dbReference type="NCBI Taxonomy" id="40841"/>
    <lineage>
        <taxon>Bacteria</taxon>
        <taxon>Bacillati</taxon>
        <taxon>Bacillota</taxon>
        <taxon>Negativicutes</taxon>
        <taxon>Acidaminococcales</taxon>
        <taxon>Acidaminococcaceae</taxon>
        <taxon>Succiniclasticum</taxon>
    </lineage>
</organism>
<keyword evidence="5 14" id="KW-0138">CF(0)</keyword>
<dbReference type="Proteomes" id="UP000198943">
    <property type="component" value="Unassembled WGS sequence"/>
</dbReference>
<dbReference type="InterPro" id="IPR002379">
    <property type="entry name" value="ATPase_proteolipid_c-like_dom"/>
</dbReference>
<dbReference type="InterPro" id="IPR038662">
    <property type="entry name" value="ATP_synth_F0_csu_sf"/>
</dbReference>
<keyword evidence="12 14" id="KW-0066">ATP synthesis</keyword>
<evidence type="ECO:0000256" key="6">
    <source>
        <dbReference type="ARBA" id="ARBA00022692"/>
    </source>
</evidence>
<dbReference type="SUPFAM" id="SSF81333">
    <property type="entry name" value="F1F0 ATP synthase subunit C"/>
    <property type="match status" value="1"/>
</dbReference>
<dbReference type="PRINTS" id="PR00124">
    <property type="entry name" value="ATPASEC"/>
</dbReference>
<dbReference type="EMBL" id="FMYW01000001">
    <property type="protein sequence ID" value="SDB98275.1"/>
    <property type="molecule type" value="Genomic_DNA"/>
</dbReference>
<proteinExistence type="inferred from homology"/>
<evidence type="ECO:0000256" key="12">
    <source>
        <dbReference type="ARBA" id="ARBA00023310"/>
    </source>
</evidence>
<dbReference type="PROSITE" id="PS00605">
    <property type="entry name" value="ATPASE_C"/>
    <property type="match status" value="1"/>
</dbReference>
<comment type="function">
    <text evidence="14">Key component of the F(0) channel; it plays a direct role in translocation across the membrane. A homomeric c-ring of between 10-14 subunits forms the central stalk rotor element with the F(1) delta and epsilon subunits.</text>
</comment>
<dbReference type="CDD" id="cd18185">
    <property type="entry name" value="ATP-synt_Fo_c_ATPE"/>
    <property type="match status" value="1"/>
</dbReference>
<evidence type="ECO:0000313" key="16">
    <source>
        <dbReference type="EMBL" id="SDB98275.1"/>
    </source>
</evidence>
<comment type="similarity">
    <text evidence="2 14">Belongs to the ATPase C chain family.</text>
</comment>
<protein>
    <recommendedName>
        <fullName evidence="14">ATP synthase subunit c</fullName>
    </recommendedName>
    <alternativeName>
        <fullName evidence="14">ATP synthase F(0) sector subunit c</fullName>
    </alternativeName>
    <alternativeName>
        <fullName evidence="14">F-type ATPase subunit c</fullName>
        <shortName evidence="14">F-ATPase subunit c</shortName>
    </alternativeName>
    <alternativeName>
        <fullName evidence="14">Lipid-binding protein</fullName>
    </alternativeName>
</protein>
<evidence type="ECO:0000256" key="10">
    <source>
        <dbReference type="ARBA" id="ARBA00023121"/>
    </source>
</evidence>
<accession>A0A1G6HWR8</accession>
<comment type="caution">
    <text evidence="14">Lacks conserved residue(s) required for the propagation of feature annotation.</text>
</comment>
<evidence type="ECO:0000256" key="8">
    <source>
        <dbReference type="ARBA" id="ARBA00022989"/>
    </source>
</evidence>
<evidence type="ECO:0000256" key="3">
    <source>
        <dbReference type="ARBA" id="ARBA00022448"/>
    </source>
</evidence>
<sequence length="83" mass="8450">MENALMVVASVLAAGLIGAGAALGAALGNSRVTSTTIECMARQPEQASNFQVTMFISVGLIESMPIIAIVIAIVLVFANPFVG</sequence>
<keyword evidence="7 14" id="KW-0375">Hydrogen ion transport</keyword>
<evidence type="ECO:0000256" key="9">
    <source>
        <dbReference type="ARBA" id="ARBA00023065"/>
    </source>
</evidence>
<dbReference type="FunFam" id="1.20.20.10:FF:000002">
    <property type="entry name" value="ATP synthase subunit c"/>
    <property type="match status" value="1"/>
</dbReference>
<feature type="site" description="Reversibly protonated during proton transport" evidence="14">
    <location>
        <position position="62"/>
    </location>
</feature>
<dbReference type="Gene3D" id="1.20.20.10">
    <property type="entry name" value="F1F0 ATP synthase subunit C"/>
    <property type="match status" value="1"/>
</dbReference>
<keyword evidence="9 14" id="KW-0406">Ion transport</keyword>
<keyword evidence="11 14" id="KW-0472">Membrane</keyword>
<keyword evidence="17" id="KW-1185">Reference proteome</keyword>
<evidence type="ECO:0000256" key="2">
    <source>
        <dbReference type="ARBA" id="ARBA00006704"/>
    </source>
</evidence>
<evidence type="ECO:0000256" key="7">
    <source>
        <dbReference type="ARBA" id="ARBA00022781"/>
    </source>
</evidence>
<keyword evidence="8 14" id="KW-1133">Transmembrane helix</keyword>
<keyword evidence="3 14" id="KW-0813">Transport</keyword>
<feature type="domain" description="V-ATPase proteolipid subunit C-like" evidence="15">
    <location>
        <begin position="12"/>
        <end position="75"/>
    </location>
</feature>
<comment type="subcellular location">
    <subcellularLocation>
        <location evidence="1 14">Cell membrane</location>
        <topology evidence="1 14">Multi-pass membrane protein</topology>
    </subcellularLocation>
</comment>
<dbReference type="InterPro" id="IPR020537">
    <property type="entry name" value="ATP_synth_F0_csu_DDCD_BS"/>
</dbReference>
<dbReference type="InterPro" id="IPR035921">
    <property type="entry name" value="F/V-ATP_Csub_sf"/>
</dbReference>
<name>A0A1G6HWR8_9FIRM</name>
<dbReference type="NCBIfam" id="TIGR01260">
    <property type="entry name" value="ATP_synt_c"/>
    <property type="match status" value="1"/>
</dbReference>
<dbReference type="InterPro" id="IPR005953">
    <property type="entry name" value="ATP_synth_csu_bac/chlpt"/>
</dbReference>
<dbReference type="AlphaFoldDB" id="A0A1G6HWR8"/>
<dbReference type="OrthoDB" id="2357540at2"/>
<dbReference type="GO" id="GO:0005886">
    <property type="term" value="C:plasma membrane"/>
    <property type="evidence" value="ECO:0007669"/>
    <property type="project" value="UniProtKB-SubCell"/>
</dbReference>
<feature type="transmembrane region" description="Helical" evidence="14">
    <location>
        <begin position="54"/>
        <end position="78"/>
    </location>
</feature>
<evidence type="ECO:0000256" key="4">
    <source>
        <dbReference type="ARBA" id="ARBA00022475"/>
    </source>
</evidence>
<evidence type="ECO:0000259" key="15">
    <source>
        <dbReference type="Pfam" id="PF00137"/>
    </source>
</evidence>
<evidence type="ECO:0000256" key="14">
    <source>
        <dbReference type="HAMAP-Rule" id="MF_01396"/>
    </source>
</evidence>
<dbReference type="GO" id="GO:0045259">
    <property type="term" value="C:proton-transporting ATP synthase complex"/>
    <property type="evidence" value="ECO:0007669"/>
    <property type="project" value="UniProtKB-KW"/>
</dbReference>